<dbReference type="SUPFAM" id="SSF51556">
    <property type="entry name" value="Metallo-dependent hydrolases"/>
    <property type="match status" value="1"/>
</dbReference>
<dbReference type="GO" id="GO:0016788">
    <property type="term" value="F:hydrolase activity, acting on ester bonds"/>
    <property type="evidence" value="ECO:0007669"/>
    <property type="project" value="InterPro"/>
</dbReference>
<dbReference type="PIRSF" id="PIRSF005902">
    <property type="entry name" value="DNase_TatD"/>
    <property type="match status" value="1"/>
</dbReference>
<organism evidence="4 5">
    <name type="scientific">Nephila pilipes</name>
    <name type="common">Giant wood spider</name>
    <name type="synonym">Nephila maculata</name>
    <dbReference type="NCBI Taxonomy" id="299642"/>
    <lineage>
        <taxon>Eukaryota</taxon>
        <taxon>Metazoa</taxon>
        <taxon>Ecdysozoa</taxon>
        <taxon>Arthropoda</taxon>
        <taxon>Chelicerata</taxon>
        <taxon>Arachnida</taxon>
        <taxon>Araneae</taxon>
        <taxon>Araneomorphae</taxon>
        <taxon>Entelegynae</taxon>
        <taxon>Araneoidea</taxon>
        <taxon>Nephilidae</taxon>
        <taxon>Nephila</taxon>
    </lineage>
</organism>
<proteinExistence type="inferred from homology"/>
<dbReference type="InterPro" id="IPR018228">
    <property type="entry name" value="DNase_TatD-rel_CS"/>
</dbReference>
<dbReference type="PROSITE" id="PS01091">
    <property type="entry name" value="TATD_3"/>
    <property type="match status" value="1"/>
</dbReference>
<dbReference type="InterPro" id="IPR001130">
    <property type="entry name" value="TatD-like"/>
</dbReference>
<keyword evidence="2" id="KW-0378">Hydrolase</keyword>
<dbReference type="PANTHER" id="PTHR46363">
    <property type="entry name" value="DEOXYRIBONUCLEASE TATDN2-RELATED"/>
    <property type="match status" value="1"/>
</dbReference>
<dbReference type="GO" id="GO:0046872">
    <property type="term" value="F:metal ion binding"/>
    <property type="evidence" value="ECO:0007669"/>
    <property type="project" value="UniProtKB-KW"/>
</dbReference>
<dbReference type="Pfam" id="PF01026">
    <property type="entry name" value="TatD_DNase"/>
    <property type="match status" value="1"/>
</dbReference>
<comment type="similarity">
    <text evidence="1">Belongs to the metallo-dependent hydrolases superfamily. TatD-type hydrolase family.</text>
</comment>
<dbReference type="Proteomes" id="UP000887013">
    <property type="component" value="Unassembled WGS sequence"/>
</dbReference>
<feature type="binding site" evidence="3">
    <location>
        <position position="91"/>
    </location>
    <ligand>
        <name>a divalent metal cation</name>
        <dbReference type="ChEBI" id="CHEBI:60240"/>
        <label>1</label>
    </ligand>
</feature>
<protein>
    <submittedName>
        <fullName evidence="4">Putative deoxyribonuclease TATDN2</fullName>
    </submittedName>
</protein>
<evidence type="ECO:0000256" key="3">
    <source>
        <dbReference type="PIRSR" id="PIRSR005902-1"/>
    </source>
</evidence>
<keyword evidence="3" id="KW-0479">Metal-binding</keyword>
<feature type="binding site" evidence="3">
    <location>
        <position position="128"/>
    </location>
    <ligand>
        <name>a divalent metal cation</name>
        <dbReference type="ChEBI" id="CHEBI:60240"/>
        <label>2</label>
    </ligand>
</feature>
<dbReference type="PANTHER" id="PTHR46363:SF1">
    <property type="entry name" value="DEOXYRIBONUCLEASE TATDN2-RELATED"/>
    <property type="match status" value="1"/>
</dbReference>
<feature type="binding site" evidence="3">
    <location>
        <position position="205"/>
    </location>
    <ligand>
        <name>a divalent metal cation</name>
        <dbReference type="ChEBI" id="CHEBI:60240"/>
        <label>1</label>
    </ligand>
</feature>
<dbReference type="OrthoDB" id="6422451at2759"/>
<feature type="binding site" evidence="3">
    <location>
        <position position="153"/>
    </location>
    <ligand>
        <name>a divalent metal cation</name>
        <dbReference type="ChEBI" id="CHEBI:60240"/>
        <label>2</label>
    </ligand>
</feature>
<accession>A0A8X6QQ70</accession>
<name>A0A8X6QQ70_NEPPI</name>
<keyword evidence="5" id="KW-1185">Reference proteome</keyword>
<dbReference type="AlphaFoldDB" id="A0A8X6QQ70"/>
<reference evidence="4" key="1">
    <citation type="submission" date="2020-08" db="EMBL/GenBank/DDBJ databases">
        <title>Multicomponent nature underlies the extraordinary mechanical properties of spider dragline silk.</title>
        <authorList>
            <person name="Kono N."/>
            <person name="Nakamura H."/>
            <person name="Mori M."/>
            <person name="Yoshida Y."/>
            <person name="Ohtoshi R."/>
            <person name="Malay A.D."/>
            <person name="Moran D.A.P."/>
            <person name="Tomita M."/>
            <person name="Numata K."/>
            <person name="Arakawa K."/>
        </authorList>
    </citation>
    <scope>NUCLEOTIDE SEQUENCE</scope>
</reference>
<dbReference type="CDD" id="cd01310">
    <property type="entry name" value="TatD_DNAse"/>
    <property type="match status" value="1"/>
</dbReference>
<dbReference type="PROSITE" id="PS01090">
    <property type="entry name" value="TATD_2"/>
    <property type="match status" value="1"/>
</dbReference>
<evidence type="ECO:0000313" key="5">
    <source>
        <dbReference type="Proteomes" id="UP000887013"/>
    </source>
</evidence>
<dbReference type="Gene3D" id="3.20.20.140">
    <property type="entry name" value="Metal-dependent hydrolases"/>
    <property type="match status" value="1"/>
</dbReference>
<evidence type="ECO:0000313" key="4">
    <source>
        <dbReference type="EMBL" id="GFU25584.1"/>
    </source>
</evidence>
<dbReference type="EMBL" id="BMAW01081662">
    <property type="protein sequence ID" value="GFU25584.1"/>
    <property type="molecule type" value="Genomic_DNA"/>
</dbReference>
<dbReference type="InterPro" id="IPR032466">
    <property type="entry name" value="Metal_Hydrolase"/>
</dbReference>
<sequence length="260" mass="30539">MLFHRLKFKGNFREFREKYAATFPKSYRGCIAVFCKPATFPQKALWEKFLLEDNVWGAFGCHPHNANEFDERTRHFLKLALEHPKVRALGEIGLDYSNRNGVSRILQQKVFLKQINMALDRNLPLVIHCRDAHDDCIRILKETIPEDYLFHLHCFTDDWDVARRWLQIFKRCFIGITNLITFPDAKKTKQVALHIPLNRLLLETDSPYFIPRINHLKGFKISHPGMACHVAAEIAHLKEISVDEVCRWTLRNTRILYGIN</sequence>
<evidence type="ECO:0000256" key="1">
    <source>
        <dbReference type="ARBA" id="ARBA00009275"/>
    </source>
</evidence>
<evidence type="ECO:0000256" key="2">
    <source>
        <dbReference type="ARBA" id="ARBA00022801"/>
    </source>
</evidence>
<comment type="caution">
    <text evidence="4">The sequence shown here is derived from an EMBL/GenBank/DDBJ whole genome shotgun (WGS) entry which is preliminary data.</text>
</comment>
<gene>
    <name evidence="4" type="primary">TATDN2</name>
    <name evidence="4" type="ORF">NPIL_18511</name>
</gene>